<keyword evidence="2" id="KW-1185">Reference proteome</keyword>
<proteinExistence type="predicted"/>
<reference evidence="2" key="1">
    <citation type="journal article" date="2014" name="Proc. Natl. Acad. Sci. U.S.A.">
        <title>Extensive sampling of basidiomycete genomes demonstrates inadequacy of the white-rot/brown-rot paradigm for wood decay fungi.</title>
        <authorList>
            <person name="Riley R."/>
            <person name="Salamov A.A."/>
            <person name="Brown D.W."/>
            <person name="Nagy L.G."/>
            <person name="Floudas D."/>
            <person name="Held B.W."/>
            <person name="Levasseur A."/>
            <person name="Lombard V."/>
            <person name="Morin E."/>
            <person name="Otillar R."/>
            <person name="Lindquist E.A."/>
            <person name="Sun H."/>
            <person name="LaButti K.M."/>
            <person name="Schmutz J."/>
            <person name="Jabbour D."/>
            <person name="Luo H."/>
            <person name="Baker S.E."/>
            <person name="Pisabarro A.G."/>
            <person name="Walton J.D."/>
            <person name="Blanchette R.A."/>
            <person name="Henrissat B."/>
            <person name="Martin F."/>
            <person name="Cullen D."/>
            <person name="Hibbett D.S."/>
            <person name="Grigoriev I.V."/>
        </authorList>
    </citation>
    <scope>NUCLEOTIDE SEQUENCE [LARGE SCALE GENOMIC DNA]</scope>
    <source>
        <strain evidence="2">FD-172 SS1</strain>
    </source>
</reference>
<name>A0A067MY46_BOTB1</name>
<dbReference type="InParanoid" id="A0A067MY46"/>
<dbReference type="EMBL" id="KL198019">
    <property type="protein sequence ID" value="KDQ19625.1"/>
    <property type="molecule type" value="Genomic_DNA"/>
</dbReference>
<evidence type="ECO:0000313" key="2">
    <source>
        <dbReference type="Proteomes" id="UP000027195"/>
    </source>
</evidence>
<accession>A0A067MY46</accession>
<sequence>MNLTVTSTLQHQVQNSSLIALDLVSRLPPASSDELVPMLQDFASRANEVSQSILFLNLLHQRAIETMSITNIMKVRGRTNTISMNMGMVVLRPFGLTQTPWHTRHEIGAAQLFTFAASATEIYIEELIDDIDKTVSLAMQLKSQLGSVCKCLLEKHIQLTRTEAETLLTLSASLPGKNDHADILELAKRMHLDLHTLRPWSLTHLDIAIHRLHQLVNEIKGLKIRVAESVRDMPGCPSAGSLAGVNVEEIRNIIEEFRAKHLL</sequence>
<gene>
    <name evidence="1" type="ORF">BOTBODRAFT_51965</name>
</gene>
<organism evidence="1 2">
    <name type="scientific">Botryobasidium botryosum (strain FD-172 SS1)</name>
    <dbReference type="NCBI Taxonomy" id="930990"/>
    <lineage>
        <taxon>Eukaryota</taxon>
        <taxon>Fungi</taxon>
        <taxon>Dikarya</taxon>
        <taxon>Basidiomycota</taxon>
        <taxon>Agaricomycotina</taxon>
        <taxon>Agaricomycetes</taxon>
        <taxon>Cantharellales</taxon>
        <taxon>Botryobasidiaceae</taxon>
        <taxon>Botryobasidium</taxon>
    </lineage>
</organism>
<dbReference type="HOGENOM" id="CLU_1057648_0_0_1"/>
<dbReference type="AlphaFoldDB" id="A0A067MY46"/>
<dbReference type="Proteomes" id="UP000027195">
    <property type="component" value="Unassembled WGS sequence"/>
</dbReference>
<evidence type="ECO:0000313" key="1">
    <source>
        <dbReference type="EMBL" id="KDQ19625.1"/>
    </source>
</evidence>
<protein>
    <submittedName>
        <fullName evidence="1">Uncharacterized protein</fullName>
    </submittedName>
</protein>